<proteinExistence type="predicted"/>
<protein>
    <submittedName>
        <fullName evidence="1">Uncharacterized protein</fullName>
    </submittedName>
</protein>
<keyword evidence="2" id="KW-1185">Reference proteome</keyword>
<reference evidence="2" key="1">
    <citation type="submission" date="2018-11" db="EMBL/GenBank/DDBJ databases">
        <title>Genome sequencing of a novel mesophilic and cellulolytic organism within the genus Hungateiclostridium.</title>
        <authorList>
            <person name="Rettenmaier R."/>
            <person name="Liebl W."/>
            <person name="Zverlov V."/>
        </authorList>
    </citation>
    <scope>NUCLEOTIDE SEQUENCE [LARGE SCALE GENOMIC DNA]</scope>
    <source>
        <strain evidence="2">N2K1</strain>
    </source>
</reference>
<name>A0A4Q0I1C3_9FIRM</name>
<dbReference type="EMBL" id="RLII01000028">
    <property type="protein sequence ID" value="RXE57966.1"/>
    <property type="molecule type" value="Genomic_DNA"/>
</dbReference>
<organism evidence="1 2">
    <name type="scientific">Acetivibrio mesophilus</name>
    <dbReference type="NCBI Taxonomy" id="2487273"/>
    <lineage>
        <taxon>Bacteria</taxon>
        <taxon>Bacillati</taxon>
        <taxon>Bacillota</taxon>
        <taxon>Clostridia</taxon>
        <taxon>Eubacteriales</taxon>
        <taxon>Oscillospiraceae</taxon>
        <taxon>Acetivibrio</taxon>
    </lineage>
</organism>
<accession>A0A4Q0I1C3</accession>
<dbReference type="OrthoDB" id="2381224at2"/>
<dbReference type="RefSeq" id="WP_128706372.1">
    <property type="nucleotide sequence ID" value="NZ_RLII01000028.1"/>
</dbReference>
<comment type="caution">
    <text evidence="1">The sequence shown here is derived from an EMBL/GenBank/DDBJ whole genome shotgun (WGS) entry which is preliminary data.</text>
</comment>
<dbReference type="AlphaFoldDB" id="A0A4Q0I1C3"/>
<evidence type="ECO:0000313" key="1">
    <source>
        <dbReference type="EMBL" id="RXE57966.1"/>
    </source>
</evidence>
<sequence>MKRKLLIIVLISTFLLNGCNKEDKTYPLEFSQISNSKIESLQLDNVSKTIKEKIIDSELSAFIFMDNENSEFLKAGITLNGKSYYIGQVSMENTPDDLMGIEEVEVFGKKAVKIYGILGANYAQAFYWLVDENPEDSIIQIDGNTFEIDLDDDDEKEIVSTFGTIPQAKIYMLKEGKIHVSDINKSIGAKFVALVDRDKKLFVVQFKPNKPEEYIYYKDSFVKNRPSTK</sequence>
<evidence type="ECO:0000313" key="2">
    <source>
        <dbReference type="Proteomes" id="UP000289166"/>
    </source>
</evidence>
<gene>
    <name evidence="1" type="ORF">EFD62_14810</name>
</gene>
<dbReference type="Proteomes" id="UP000289166">
    <property type="component" value="Unassembled WGS sequence"/>
</dbReference>